<dbReference type="InterPro" id="IPR029119">
    <property type="entry name" value="MutY_C"/>
</dbReference>
<evidence type="ECO:0000256" key="6">
    <source>
        <dbReference type="ARBA" id="ARBA00022763"/>
    </source>
</evidence>
<dbReference type="GO" id="GO:0006260">
    <property type="term" value="P:DNA replication"/>
    <property type="evidence" value="ECO:0007669"/>
    <property type="project" value="UniProtKB-KW"/>
</dbReference>
<keyword evidence="4" id="KW-0235">DNA replication</keyword>
<feature type="binding site" evidence="17">
    <location>
        <position position="33"/>
    </location>
    <ligand>
        <name>8-oxo-dGTP</name>
        <dbReference type="ChEBI" id="CHEBI:77896"/>
    </ligand>
</feature>
<dbReference type="PROSITE" id="PS51462">
    <property type="entry name" value="NUDIX"/>
    <property type="match status" value="1"/>
</dbReference>
<dbReference type="PRINTS" id="PR00502">
    <property type="entry name" value="NUDIXFAMILY"/>
</dbReference>
<dbReference type="SUPFAM" id="SSF55811">
    <property type="entry name" value="Nudix"/>
    <property type="match status" value="1"/>
</dbReference>
<evidence type="ECO:0000256" key="17">
    <source>
        <dbReference type="PIRSR" id="PIRSR603561-1"/>
    </source>
</evidence>
<dbReference type="Pfam" id="PF02581">
    <property type="entry name" value="TMP-TENI"/>
    <property type="match status" value="1"/>
</dbReference>
<dbReference type="InterPro" id="IPR015797">
    <property type="entry name" value="NUDIX_hydrolase-like_dom_sf"/>
</dbReference>
<feature type="binding site" evidence="17">
    <location>
        <begin position="39"/>
        <end position="42"/>
    </location>
    <ligand>
        <name>8-oxo-dGTP</name>
        <dbReference type="ChEBI" id="CHEBI:77896"/>
    </ligand>
</feature>
<comment type="catalytic activity">
    <reaction evidence="10">
        <text>8-oxo-dGTP + H2O = 8-oxo-dGMP + diphosphate + H(+)</text>
        <dbReference type="Rhea" id="RHEA:31575"/>
        <dbReference type="ChEBI" id="CHEBI:15377"/>
        <dbReference type="ChEBI" id="CHEBI:15378"/>
        <dbReference type="ChEBI" id="CHEBI:33019"/>
        <dbReference type="ChEBI" id="CHEBI:63224"/>
        <dbReference type="ChEBI" id="CHEBI:77896"/>
        <dbReference type="EC" id="3.6.1.55"/>
    </reaction>
</comment>
<dbReference type="InterPro" id="IPR013785">
    <property type="entry name" value="Aldolase_TIM"/>
</dbReference>
<dbReference type="NCBIfam" id="NF006530">
    <property type="entry name" value="PRK08999.1"/>
    <property type="match status" value="1"/>
</dbReference>
<evidence type="ECO:0000256" key="14">
    <source>
        <dbReference type="ARBA" id="ARBA00041592"/>
    </source>
</evidence>
<dbReference type="Pfam" id="PF14815">
    <property type="entry name" value="NUDIX_4"/>
    <property type="match status" value="1"/>
</dbReference>
<evidence type="ECO:0000256" key="8">
    <source>
        <dbReference type="ARBA" id="ARBA00022842"/>
    </source>
</evidence>
<organism evidence="20 21">
    <name type="scientific">Alcanivorax sediminis</name>
    <dbReference type="NCBI Taxonomy" id="2663008"/>
    <lineage>
        <taxon>Bacteria</taxon>
        <taxon>Pseudomonadati</taxon>
        <taxon>Pseudomonadota</taxon>
        <taxon>Gammaproteobacteria</taxon>
        <taxon>Oceanospirillales</taxon>
        <taxon>Alcanivoracaceae</taxon>
        <taxon>Alcanivorax</taxon>
    </lineage>
</organism>
<evidence type="ECO:0000256" key="3">
    <source>
        <dbReference type="ARBA" id="ARBA00022457"/>
    </source>
</evidence>
<dbReference type="InterPro" id="IPR020084">
    <property type="entry name" value="NUDIX_hydrolase_CS"/>
</dbReference>
<dbReference type="Proteomes" id="UP000469421">
    <property type="component" value="Unassembled WGS sequence"/>
</dbReference>
<dbReference type="NCBIfam" id="TIGR00586">
    <property type="entry name" value="mutt"/>
    <property type="match status" value="1"/>
</dbReference>
<name>A0A6N7M1W0_9GAMM</name>
<dbReference type="PANTHER" id="PTHR47707:SF1">
    <property type="entry name" value="NUDIX HYDROLASE FAMILY PROTEIN"/>
    <property type="match status" value="1"/>
</dbReference>
<dbReference type="InterPro" id="IPR003561">
    <property type="entry name" value="Mutator_MutT"/>
</dbReference>
<evidence type="ECO:0000256" key="11">
    <source>
        <dbReference type="ARBA" id="ARBA00036904"/>
    </source>
</evidence>
<dbReference type="GO" id="GO:0046872">
    <property type="term" value="F:metal ion binding"/>
    <property type="evidence" value="ECO:0007669"/>
    <property type="project" value="UniProtKB-KW"/>
</dbReference>
<evidence type="ECO:0000256" key="9">
    <source>
        <dbReference type="ARBA" id="ARBA00023204"/>
    </source>
</evidence>
<feature type="binding site" evidence="17">
    <location>
        <position position="28"/>
    </location>
    <ligand>
        <name>8-oxo-dGTP</name>
        <dbReference type="ChEBI" id="CHEBI:77896"/>
    </ligand>
</feature>
<proteinExistence type="inferred from homology"/>
<keyword evidence="3" id="KW-0515">Mutator protein</keyword>
<dbReference type="InterPro" id="IPR047127">
    <property type="entry name" value="MutT-like"/>
</dbReference>
<evidence type="ECO:0000256" key="7">
    <source>
        <dbReference type="ARBA" id="ARBA00022801"/>
    </source>
</evidence>
<evidence type="ECO:0000256" key="2">
    <source>
        <dbReference type="ARBA" id="ARBA00005582"/>
    </source>
</evidence>
<keyword evidence="8 18" id="KW-0460">Magnesium</keyword>
<keyword evidence="6" id="KW-0227">DNA damage</keyword>
<evidence type="ECO:0000256" key="12">
    <source>
        <dbReference type="ARBA" id="ARBA00038905"/>
    </source>
</evidence>
<feature type="domain" description="Nudix hydrolase" evidence="19">
    <location>
        <begin position="6"/>
        <end position="134"/>
    </location>
</feature>
<comment type="caution">
    <text evidence="20">The sequence shown here is derived from an EMBL/GenBank/DDBJ whole genome shotgun (WGS) entry which is preliminary data.</text>
</comment>
<dbReference type="EC" id="3.6.1.55" evidence="12"/>
<evidence type="ECO:0000256" key="15">
    <source>
        <dbReference type="ARBA" id="ARBA00041979"/>
    </source>
</evidence>
<evidence type="ECO:0000259" key="19">
    <source>
        <dbReference type="PROSITE" id="PS51462"/>
    </source>
</evidence>
<evidence type="ECO:0000256" key="13">
    <source>
        <dbReference type="ARBA" id="ARBA00040794"/>
    </source>
</evidence>
<dbReference type="FunFam" id="3.90.79.10:FF:000014">
    <property type="entry name" value="8-oxo-dGTP diphosphatase MutT"/>
    <property type="match status" value="1"/>
</dbReference>
<evidence type="ECO:0000256" key="5">
    <source>
        <dbReference type="ARBA" id="ARBA00022723"/>
    </source>
</evidence>
<comment type="cofactor">
    <cofactor evidence="1 18">
        <name>Mg(2+)</name>
        <dbReference type="ChEBI" id="CHEBI:18420"/>
    </cofactor>
</comment>
<sequence>MTTESTPAITVVAAIIRGEDGRICLSKRPDNKHQGGRWEFPGGKVEGGERLADALTRELHEELGMEDSVSSPFMTIAHQYPDLHVTLHFRDVTAWRGVPAGREGQQVSWFTIDELPGLTFPAANQPVVTAITLPPLLAIAPDAFSLEQLLDGIKRLDPIRTGLYLRSWSHHPARDALLEACAAQGLKVWLRADSPQGVAGGIPAGVFGLHLPETVLLDCDTRPDFAGVVSAACHDQQALDKAVSLGLESALLSPVNPTATHPDQAPLGWEKAGQWATGLPLTCYMLGGVGPEDIGRAREHGAVGVAGIRAFWPLLSP</sequence>
<dbReference type="Gene3D" id="3.20.20.70">
    <property type="entry name" value="Aldolase class I"/>
    <property type="match status" value="1"/>
</dbReference>
<evidence type="ECO:0000313" key="21">
    <source>
        <dbReference type="Proteomes" id="UP000469421"/>
    </source>
</evidence>
<keyword evidence="21" id="KW-1185">Reference proteome</keyword>
<evidence type="ECO:0000256" key="10">
    <source>
        <dbReference type="ARBA" id="ARBA00035861"/>
    </source>
</evidence>
<accession>A0A6N7M1W0</accession>
<dbReference type="GO" id="GO:0006281">
    <property type="term" value="P:DNA repair"/>
    <property type="evidence" value="ECO:0007669"/>
    <property type="project" value="UniProtKB-KW"/>
</dbReference>
<gene>
    <name evidence="20" type="ORF">GFN93_14500</name>
</gene>
<feature type="binding site" evidence="18">
    <location>
        <position position="42"/>
    </location>
    <ligand>
        <name>Mg(2+)</name>
        <dbReference type="ChEBI" id="CHEBI:18420"/>
    </ligand>
</feature>
<feature type="binding site" evidence="17">
    <location>
        <position position="124"/>
    </location>
    <ligand>
        <name>8-oxo-dGTP</name>
        <dbReference type="ChEBI" id="CHEBI:77896"/>
    </ligand>
</feature>
<evidence type="ECO:0000256" key="16">
    <source>
        <dbReference type="ARBA" id="ARBA00042798"/>
    </source>
</evidence>
<dbReference type="GO" id="GO:0009228">
    <property type="term" value="P:thiamine biosynthetic process"/>
    <property type="evidence" value="ECO:0007669"/>
    <property type="project" value="UniProtKB-KW"/>
</dbReference>
<evidence type="ECO:0000256" key="4">
    <source>
        <dbReference type="ARBA" id="ARBA00022705"/>
    </source>
</evidence>
<protein>
    <recommendedName>
        <fullName evidence="13">8-oxo-dGTP diphosphatase</fullName>
        <ecNumber evidence="12">3.6.1.55</ecNumber>
    </recommendedName>
    <alternativeName>
        <fullName evidence="16">7,8-dihydro-8-oxoguanine-triphosphatase</fullName>
    </alternativeName>
    <alternativeName>
        <fullName evidence="15">Mutator protein MutT</fullName>
    </alternativeName>
    <alternativeName>
        <fullName evidence="14">dGTP pyrophosphohydrolase</fullName>
    </alternativeName>
</protein>
<dbReference type="EMBL" id="WIRE01000002">
    <property type="protein sequence ID" value="MQX54461.1"/>
    <property type="molecule type" value="Genomic_DNA"/>
</dbReference>
<dbReference type="GO" id="GO:0008413">
    <property type="term" value="F:8-oxo-7,8-dihydroguanosine triphosphate pyrophosphatase activity"/>
    <property type="evidence" value="ECO:0007669"/>
    <property type="project" value="InterPro"/>
</dbReference>
<evidence type="ECO:0000313" key="20">
    <source>
        <dbReference type="EMBL" id="MQX54461.1"/>
    </source>
</evidence>
<dbReference type="InterPro" id="IPR020476">
    <property type="entry name" value="Nudix_hydrolase"/>
</dbReference>
<evidence type="ECO:0000256" key="18">
    <source>
        <dbReference type="PIRSR" id="PIRSR603561-2"/>
    </source>
</evidence>
<dbReference type="SUPFAM" id="SSF51391">
    <property type="entry name" value="Thiamin phosphate synthase"/>
    <property type="match status" value="1"/>
</dbReference>
<dbReference type="InterPro" id="IPR000086">
    <property type="entry name" value="NUDIX_hydrolase_dom"/>
</dbReference>
<dbReference type="GO" id="GO:0044715">
    <property type="term" value="F:8-oxo-dGDP phosphatase activity"/>
    <property type="evidence" value="ECO:0007669"/>
    <property type="project" value="TreeGrafter"/>
</dbReference>
<keyword evidence="9" id="KW-0234">DNA repair</keyword>
<comment type="similarity">
    <text evidence="2">Belongs to the Nudix hydrolase family.</text>
</comment>
<reference evidence="20 21" key="1">
    <citation type="submission" date="2019-10" db="EMBL/GenBank/DDBJ databases">
        <title>Alcanivorax sp.PA15-N-34 draft genome sequence.</title>
        <authorList>
            <person name="Liao X."/>
            <person name="Shao Z."/>
        </authorList>
    </citation>
    <scope>NUCLEOTIDE SEQUENCE [LARGE SCALE GENOMIC DNA]</scope>
    <source>
        <strain evidence="20 21">PA15-N-34</strain>
    </source>
</reference>
<dbReference type="AlphaFoldDB" id="A0A6N7M1W0"/>
<dbReference type="GO" id="GO:0044716">
    <property type="term" value="F:8-oxo-GDP phosphatase activity"/>
    <property type="evidence" value="ECO:0007669"/>
    <property type="project" value="TreeGrafter"/>
</dbReference>
<keyword evidence="7 20" id="KW-0378">Hydrolase</keyword>
<feature type="binding site" evidence="18">
    <location>
        <position position="62"/>
    </location>
    <ligand>
        <name>Mg(2+)</name>
        <dbReference type="ChEBI" id="CHEBI:18420"/>
    </ligand>
</feature>
<dbReference type="InterPro" id="IPR036206">
    <property type="entry name" value="ThiamineP_synth_sf"/>
</dbReference>
<keyword evidence="5 18" id="KW-0479">Metal-binding</keyword>
<dbReference type="InterPro" id="IPR022998">
    <property type="entry name" value="ThiamineP_synth_TenI"/>
</dbReference>
<evidence type="ECO:0000256" key="1">
    <source>
        <dbReference type="ARBA" id="ARBA00001946"/>
    </source>
</evidence>
<dbReference type="PANTHER" id="PTHR47707">
    <property type="entry name" value="8-OXO-DGTP DIPHOSPHATASE"/>
    <property type="match status" value="1"/>
</dbReference>
<comment type="catalytic activity">
    <reaction evidence="11">
        <text>8-oxo-GTP + H2O = 8-oxo-GMP + diphosphate + H(+)</text>
        <dbReference type="Rhea" id="RHEA:67616"/>
        <dbReference type="ChEBI" id="CHEBI:15377"/>
        <dbReference type="ChEBI" id="CHEBI:15378"/>
        <dbReference type="ChEBI" id="CHEBI:33019"/>
        <dbReference type="ChEBI" id="CHEBI:143553"/>
        <dbReference type="ChEBI" id="CHEBI:145694"/>
    </reaction>
</comment>
<dbReference type="PROSITE" id="PS00893">
    <property type="entry name" value="NUDIX_BOX"/>
    <property type="match status" value="1"/>
</dbReference>
<dbReference type="GO" id="GO:0035539">
    <property type="term" value="F:8-oxo-7,8-dihydrodeoxyguanosine triphosphate pyrophosphatase activity"/>
    <property type="evidence" value="ECO:0007669"/>
    <property type="project" value="UniProtKB-EC"/>
</dbReference>
<dbReference type="CDD" id="cd03425">
    <property type="entry name" value="NUDIX_MutT_NudA_like"/>
    <property type="match status" value="1"/>
</dbReference>
<dbReference type="Gene3D" id="3.90.79.10">
    <property type="entry name" value="Nucleoside Triphosphate Pyrophosphohydrolase"/>
    <property type="match status" value="1"/>
</dbReference>
<dbReference type="RefSeq" id="WP_153502043.1">
    <property type="nucleotide sequence ID" value="NZ_WIRE01000002.1"/>
</dbReference>